<dbReference type="OrthoDB" id="9788924at2"/>
<dbReference type="Pfam" id="PF00583">
    <property type="entry name" value="Acetyltransf_1"/>
    <property type="match status" value="1"/>
</dbReference>
<keyword evidence="4" id="KW-1185">Reference proteome</keyword>
<dbReference type="GO" id="GO:0008080">
    <property type="term" value="F:N-acetyltransferase activity"/>
    <property type="evidence" value="ECO:0007669"/>
    <property type="project" value="InterPro"/>
</dbReference>
<reference evidence="3 4" key="1">
    <citation type="submission" date="2018-04" db="EMBL/GenBank/DDBJ databases">
        <title>Genomic Encyclopedia of Archaeal and Bacterial Type Strains, Phase II (KMG-II): from individual species to whole genera.</title>
        <authorList>
            <person name="Goeker M."/>
        </authorList>
    </citation>
    <scope>NUCLEOTIDE SEQUENCE [LARGE SCALE GENOMIC DNA]</scope>
    <source>
        <strain evidence="3 4">DSM 29955</strain>
    </source>
</reference>
<dbReference type="CDD" id="cd04301">
    <property type="entry name" value="NAT_SF"/>
    <property type="match status" value="1"/>
</dbReference>
<name>A0A2T6K6X8_9RHOB</name>
<dbReference type="InterPro" id="IPR050769">
    <property type="entry name" value="NAT_camello-type"/>
</dbReference>
<sequence>MHIHNENNPKAVQIRHAVRDDAEAIARLFLISSDGLAAYVWSRDKPSGTDLLEHGANRYARSGTAFSYENCWVAKVSGNVVGMIHAFPMPIGDRAVEDDPILKPYADLEVPGSVYVSGIAVQEEYRGRGIGTLLLDQVEDAAATNDHISLICFEQNDRAMTLYRRRSFVEVKRRPLVPHPTLKYTQGDAVLLAKQLQQTPAVTRFQAEPV</sequence>
<gene>
    <name evidence="3" type="ORF">C8N45_11927</name>
</gene>
<dbReference type="RefSeq" id="WP_108388730.1">
    <property type="nucleotide sequence ID" value="NZ_QBUD01000019.1"/>
</dbReference>
<dbReference type="InterPro" id="IPR016181">
    <property type="entry name" value="Acyl_CoA_acyltransferase"/>
</dbReference>
<organism evidence="3 4">
    <name type="scientific">Yoonia sediminilitoris</name>
    <dbReference type="NCBI Taxonomy" id="1286148"/>
    <lineage>
        <taxon>Bacteria</taxon>
        <taxon>Pseudomonadati</taxon>
        <taxon>Pseudomonadota</taxon>
        <taxon>Alphaproteobacteria</taxon>
        <taxon>Rhodobacterales</taxon>
        <taxon>Paracoccaceae</taxon>
        <taxon>Yoonia</taxon>
    </lineage>
</organism>
<evidence type="ECO:0000256" key="1">
    <source>
        <dbReference type="ARBA" id="ARBA00022679"/>
    </source>
</evidence>
<keyword evidence="1 3" id="KW-0808">Transferase</keyword>
<comment type="caution">
    <text evidence="3">The sequence shown here is derived from an EMBL/GenBank/DDBJ whole genome shotgun (WGS) entry which is preliminary data.</text>
</comment>
<dbReference type="PROSITE" id="PS51186">
    <property type="entry name" value="GNAT"/>
    <property type="match status" value="1"/>
</dbReference>
<dbReference type="Proteomes" id="UP000244523">
    <property type="component" value="Unassembled WGS sequence"/>
</dbReference>
<feature type="domain" description="N-acetyltransferase" evidence="2">
    <location>
        <begin position="12"/>
        <end position="197"/>
    </location>
</feature>
<dbReference type="PANTHER" id="PTHR13947:SF37">
    <property type="entry name" value="LD18367P"/>
    <property type="match status" value="1"/>
</dbReference>
<dbReference type="Gene3D" id="3.40.630.30">
    <property type="match status" value="1"/>
</dbReference>
<accession>A0A2T6K6X8</accession>
<dbReference type="InterPro" id="IPR000182">
    <property type="entry name" value="GNAT_dom"/>
</dbReference>
<evidence type="ECO:0000313" key="3">
    <source>
        <dbReference type="EMBL" id="PUB10400.1"/>
    </source>
</evidence>
<protein>
    <submittedName>
        <fullName evidence="3">Acetyltransferase (GNAT) family protein</fullName>
    </submittedName>
</protein>
<dbReference type="AlphaFoldDB" id="A0A2T6K6X8"/>
<dbReference type="EMBL" id="QBUD01000019">
    <property type="protein sequence ID" value="PUB10400.1"/>
    <property type="molecule type" value="Genomic_DNA"/>
</dbReference>
<evidence type="ECO:0000313" key="4">
    <source>
        <dbReference type="Proteomes" id="UP000244523"/>
    </source>
</evidence>
<proteinExistence type="predicted"/>
<evidence type="ECO:0000259" key="2">
    <source>
        <dbReference type="PROSITE" id="PS51186"/>
    </source>
</evidence>
<dbReference type="SUPFAM" id="SSF55729">
    <property type="entry name" value="Acyl-CoA N-acyltransferases (Nat)"/>
    <property type="match status" value="1"/>
</dbReference>
<dbReference type="PANTHER" id="PTHR13947">
    <property type="entry name" value="GNAT FAMILY N-ACETYLTRANSFERASE"/>
    <property type="match status" value="1"/>
</dbReference>